<protein>
    <submittedName>
        <fullName evidence="2">Uncharacterized protein</fullName>
    </submittedName>
</protein>
<feature type="chain" id="PRO_5012251382" evidence="1">
    <location>
        <begin position="27"/>
        <end position="69"/>
    </location>
</feature>
<dbReference type="Proteomes" id="UP000183987">
    <property type="component" value="Unassembled WGS sequence"/>
</dbReference>
<dbReference type="AlphaFoldDB" id="A0A1M4VDJ6"/>
<dbReference type="STRING" id="366533.SAMN05444339_1011045"/>
<evidence type="ECO:0000313" key="3">
    <source>
        <dbReference type="Proteomes" id="UP000183987"/>
    </source>
</evidence>
<proteinExistence type="predicted"/>
<dbReference type="Pfam" id="PF14224">
    <property type="entry name" value="DUF4331"/>
    <property type="match status" value="1"/>
</dbReference>
<keyword evidence="1" id="KW-0732">Signal</keyword>
<feature type="non-terminal residue" evidence="2">
    <location>
        <position position="69"/>
    </location>
</feature>
<dbReference type="EMBL" id="FQUE01000001">
    <property type="protein sequence ID" value="SHE67036.1"/>
    <property type="molecule type" value="Genomic_DNA"/>
</dbReference>
<dbReference type="InterPro" id="IPR025566">
    <property type="entry name" value="DUF4331"/>
</dbReference>
<name>A0A1M4VDJ6_LOKAT</name>
<feature type="signal peptide" evidence="1">
    <location>
        <begin position="1"/>
        <end position="26"/>
    </location>
</feature>
<keyword evidence="3" id="KW-1185">Reference proteome</keyword>
<accession>A0A1M4VDJ6</accession>
<reference evidence="3" key="1">
    <citation type="submission" date="2016-11" db="EMBL/GenBank/DDBJ databases">
        <authorList>
            <person name="Varghese N."/>
            <person name="Submissions S."/>
        </authorList>
    </citation>
    <scope>NUCLEOTIDE SEQUENCE [LARGE SCALE GENOMIC DNA]</scope>
    <source>
        <strain evidence="3">DSM 29326</strain>
    </source>
</reference>
<gene>
    <name evidence="2" type="ORF">SAMN05444339_1011045</name>
</gene>
<evidence type="ECO:0000313" key="2">
    <source>
        <dbReference type="EMBL" id="SHE67036.1"/>
    </source>
</evidence>
<sequence length="69" mass="7545">MILRMNKTLCGTTALALCITATLAGASSHREAPAITETPKIDGTDFYMFRSYEPGRDGFVTMIANYQPI</sequence>
<organism evidence="2 3">
    <name type="scientific">Loktanella atrilutea</name>
    <dbReference type="NCBI Taxonomy" id="366533"/>
    <lineage>
        <taxon>Bacteria</taxon>
        <taxon>Pseudomonadati</taxon>
        <taxon>Pseudomonadota</taxon>
        <taxon>Alphaproteobacteria</taxon>
        <taxon>Rhodobacterales</taxon>
        <taxon>Roseobacteraceae</taxon>
        <taxon>Loktanella</taxon>
    </lineage>
</organism>
<evidence type="ECO:0000256" key="1">
    <source>
        <dbReference type="SAM" id="SignalP"/>
    </source>
</evidence>